<dbReference type="Gene3D" id="1.20.142.10">
    <property type="entry name" value="Poly(ADP-ribose) polymerase, regulatory domain"/>
    <property type="match status" value="1"/>
</dbReference>
<evidence type="ECO:0000256" key="8">
    <source>
        <dbReference type="RuleBase" id="RU362114"/>
    </source>
</evidence>
<evidence type="ECO:0000259" key="13">
    <source>
        <dbReference type="PROSITE" id="PS51977"/>
    </source>
</evidence>
<dbReference type="CDD" id="cd08002">
    <property type="entry name" value="WGR_PARP3_like"/>
    <property type="match status" value="1"/>
</dbReference>
<dbReference type="OrthoDB" id="2017365at2759"/>
<evidence type="ECO:0000259" key="10">
    <source>
        <dbReference type="PROSITE" id="PS50918"/>
    </source>
</evidence>
<dbReference type="Gene3D" id="2.20.140.10">
    <property type="entry name" value="WGR domain"/>
    <property type="match status" value="2"/>
</dbReference>
<dbReference type="InterPro" id="IPR037197">
    <property type="entry name" value="WWE_dom_sf"/>
</dbReference>
<dbReference type="SUPFAM" id="SSF56399">
    <property type="entry name" value="ADP-ribosylation"/>
    <property type="match status" value="1"/>
</dbReference>
<dbReference type="SUPFAM" id="SSF47587">
    <property type="entry name" value="Domain of poly(ADP-ribose) polymerase"/>
    <property type="match status" value="1"/>
</dbReference>
<gene>
    <name evidence="14" type="ORF">FCC1311_068242</name>
</gene>
<dbReference type="GO" id="GO:0070212">
    <property type="term" value="P:protein poly-ADP-ribosylation"/>
    <property type="evidence" value="ECO:0007669"/>
    <property type="project" value="TreeGrafter"/>
</dbReference>
<evidence type="ECO:0000256" key="2">
    <source>
        <dbReference type="ARBA" id="ARBA00022676"/>
    </source>
</evidence>
<dbReference type="GO" id="GO:0016779">
    <property type="term" value="F:nucleotidyltransferase activity"/>
    <property type="evidence" value="ECO:0007669"/>
    <property type="project" value="UniProtKB-KW"/>
</dbReference>
<dbReference type="InterPro" id="IPR036930">
    <property type="entry name" value="WGR_dom_sf"/>
</dbReference>
<dbReference type="SUPFAM" id="SSF117839">
    <property type="entry name" value="WWE domain"/>
    <property type="match status" value="1"/>
</dbReference>
<accession>A0A2R5GRU7</accession>
<evidence type="ECO:0000256" key="3">
    <source>
        <dbReference type="ARBA" id="ARBA00022679"/>
    </source>
</evidence>
<feature type="domain" description="WWE" evidence="10">
    <location>
        <begin position="237"/>
        <end position="330"/>
    </location>
</feature>
<evidence type="ECO:0000256" key="5">
    <source>
        <dbReference type="ARBA" id="ARBA00023027"/>
    </source>
</evidence>
<proteinExistence type="inferred from homology"/>
<feature type="domain" description="WGR" evidence="13">
    <location>
        <begin position="144"/>
        <end position="233"/>
    </location>
</feature>
<comment type="similarity">
    <text evidence="7">Belongs to the ARTD/PARP family.</text>
</comment>
<feature type="region of interest" description="Disordered" evidence="9">
    <location>
        <begin position="794"/>
        <end position="821"/>
    </location>
</feature>
<dbReference type="Pfam" id="PF02877">
    <property type="entry name" value="PARP_reg"/>
    <property type="match status" value="1"/>
</dbReference>
<dbReference type="InterPro" id="IPR012317">
    <property type="entry name" value="Poly(ADP-ribose)pol_cat_dom"/>
</dbReference>
<dbReference type="InParanoid" id="A0A2R5GRU7"/>
<organism evidence="14 15">
    <name type="scientific">Hondaea fermentalgiana</name>
    <dbReference type="NCBI Taxonomy" id="2315210"/>
    <lineage>
        <taxon>Eukaryota</taxon>
        <taxon>Sar</taxon>
        <taxon>Stramenopiles</taxon>
        <taxon>Bigyra</taxon>
        <taxon>Labyrinthulomycetes</taxon>
        <taxon>Thraustochytrida</taxon>
        <taxon>Thraustochytriidae</taxon>
        <taxon>Hondaea</taxon>
    </lineage>
</organism>
<dbReference type="InterPro" id="IPR004102">
    <property type="entry name" value="Poly(ADP-ribose)pol_reg_dom"/>
</dbReference>
<dbReference type="PROSITE" id="PS51059">
    <property type="entry name" value="PARP_CATALYTIC"/>
    <property type="match status" value="1"/>
</dbReference>
<dbReference type="EC" id="2.4.2.-" evidence="8"/>
<sequence>MVVATRATRSSARLAKQEQEKENAKNTTPVNRSGVKRKAKAEPVAPGKKIKKEPAKTTRVRSTRTTTSARVAAPVAVASKKKNAANVKVKKQPQPQPQPQPTTQIHVKTGLKGVASPTPMNIGTLDSGFLAKGDAITKSKAGKVAELKRDGRLVLVDPSKNSDKYYIIQLIKSGATWYCWQRWGRTGTSGQGMLHKGTKAKMEAEFESKFAEKTGVQYDDANDGSASPLPGKYEWLSVVPAAQAKTLDAKWEYYVDDHVDGKPTGWYPYVADASQVVEQLYRDHHVAKNSNMAVRFVESGSWTYRVDLSSTKGDFRQTNTRTSKERKIRRNVLGSTMTSGPDPASTPATTGFAAVATATASALAAAASSAISTVVSPLAKAAPKAVAQASQDIPVRPRFAAMVPQGSKVFDGMDCMLNQTNIRANNNKFYCLQVVEAPNGMYYALNHWGRVGENGQASKKGSYDPEIARKFFEQKFKDKTGNNWADRDNFVKKNKYDLILTKNVSGEFPKLVPAASAAARGPVPKSALDTATADFVKFIFDKDMFKEQMAGLDIDVDKLPLGALSDAQVQSAYDVLSDIERELNGSARRNVLTDLSSRYYTVVPHAFGRQVPPVISNEAMLQKEFELINVIGDIEKAQSMIKTSDVKQATLQVNPLDAHFASLNMKDWEVVGPQTDTFKRINAYASRSKGRNMKLQRLFQVGRDGEDAHFKKYDGLDRMLLWHGTNVAVVAAILKSGLRIMPHSGGRVGAGIYLASEHSKSSGYTCGARWNGKNLGIMFLVEAVVGKSKEIQRDDPRLRKPPSGFHSVLAKGRKSPMGSGDEVIKIEGRNVTIPAGPVKDTGVSSSFYQDEILIYDERQHRLRFVLVFEM</sequence>
<dbReference type="AlphaFoldDB" id="A0A2R5GRU7"/>
<dbReference type="Proteomes" id="UP000241890">
    <property type="component" value="Unassembled WGS sequence"/>
</dbReference>
<feature type="domain" description="PARP catalytic" evidence="11">
    <location>
        <begin position="654"/>
        <end position="870"/>
    </location>
</feature>
<evidence type="ECO:0000256" key="9">
    <source>
        <dbReference type="SAM" id="MobiDB-lite"/>
    </source>
</evidence>
<dbReference type="SUPFAM" id="SSF142921">
    <property type="entry name" value="WGR domain-like"/>
    <property type="match status" value="2"/>
</dbReference>
<feature type="compositionally biased region" description="Basic and acidic residues" evidence="9">
    <location>
        <begin position="15"/>
        <end position="24"/>
    </location>
</feature>
<feature type="compositionally biased region" description="Basic residues" evidence="9">
    <location>
        <begin position="79"/>
        <end position="91"/>
    </location>
</feature>
<feature type="compositionally biased region" description="Low complexity" evidence="9">
    <location>
        <begin position="63"/>
        <end position="78"/>
    </location>
</feature>
<evidence type="ECO:0000313" key="15">
    <source>
        <dbReference type="Proteomes" id="UP000241890"/>
    </source>
</evidence>
<dbReference type="FunFam" id="2.20.140.10:FF:000001">
    <property type="entry name" value="Poly [ADP-ribose] polymerase"/>
    <property type="match status" value="1"/>
</dbReference>
<dbReference type="GO" id="GO:1990404">
    <property type="term" value="F:NAD+-protein mono-ADP-ribosyltransferase activity"/>
    <property type="evidence" value="ECO:0007669"/>
    <property type="project" value="TreeGrafter"/>
</dbReference>
<evidence type="ECO:0000313" key="14">
    <source>
        <dbReference type="EMBL" id="GBG30604.1"/>
    </source>
</evidence>
<dbReference type="InterPro" id="IPR004170">
    <property type="entry name" value="WWE_dom"/>
</dbReference>
<dbReference type="GO" id="GO:0006302">
    <property type="term" value="P:double-strand break repair"/>
    <property type="evidence" value="ECO:0007669"/>
    <property type="project" value="TreeGrafter"/>
</dbReference>
<keyword evidence="15" id="KW-1185">Reference proteome</keyword>
<keyword evidence="2 8" id="KW-0328">Glycosyltransferase</keyword>
<dbReference type="PROSITE" id="PS51060">
    <property type="entry name" value="PARP_ALPHA_HD"/>
    <property type="match status" value="1"/>
</dbReference>
<dbReference type="PROSITE" id="PS50918">
    <property type="entry name" value="WWE"/>
    <property type="match status" value="1"/>
</dbReference>
<keyword evidence="6" id="KW-0539">Nucleus</keyword>
<feature type="region of interest" description="Disordered" evidence="9">
    <location>
        <begin position="1"/>
        <end position="104"/>
    </location>
</feature>
<reference evidence="14 15" key="1">
    <citation type="submission" date="2017-12" db="EMBL/GenBank/DDBJ databases">
        <title>Sequencing, de novo assembly and annotation of complete genome of a new Thraustochytrid species, strain FCC1311.</title>
        <authorList>
            <person name="Sedici K."/>
            <person name="Godart F."/>
            <person name="Aiese Cigliano R."/>
            <person name="Sanseverino W."/>
            <person name="Barakat M."/>
            <person name="Ortet P."/>
            <person name="Marechal E."/>
            <person name="Cagnac O."/>
            <person name="Amato A."/>
        </authorList>
    </citation>
    <scope>NUCLEOTIDE SEQUENCE [LARGE SCALE GENOMIC DNA]</scope>
</reference>
<dbReference type="InterPro" id="IPR036616">
    <property type="entry name" value="Poly(ADP-ribose)pol_reg_dom_sf"/>
</dbReference>
<comment type="subcellular location">
    <subcellularLocation>
        <location evidence="1">Nucleus</location>
    </subcellularLocation>
</comment>
<dbReference type="Pfam" id="PF02825">
    <property type="entry name" value="WWE"/>
    <property type="match status" value="1"/>
</dbReference>
<dbReference type="PANTHER" id="PTHR10459">
    <property type="entry name" value="DNA LIGASE"/>
    <property type="match status" value="1"/>
</dbReference>
<dbReference type="InterPro" id="IPR008893">
    <property type="entry name" value="WGR_domain"/>
</dbReference>
<dbReference type="GO" id="GO:0005730">
    <property type="term" value="C:nucleolus"/>
    <property type="evidence" value="ECO:0007669"/>
    <property type="project" value="TreeGrafter"/>
</dbReference>
<dbReference type="Gene3D" id="3.90.228.10">
    <property type="match status" value="1"/>
</dbReference>
<dbReference type="Pfam" id="PF05406">
    <property type="entry name" value="WGR"/>
    <property type="match status" value="2"/>
</dbReference>
<dbReference type="Gene3D" id="3.30.720.50">
    <property type="match status" value="1"/>
</dbReference>
<evidence type="ECO:0000256" key="6">
    <source>
        <dbReference type="ARBA" id="ARBA00023242"/>
    </source>
</evidence>
<keyword evidence="5 8" id="KW-0520">NAD</keyword>
<dbReference type="PANTHER" id="PTHR10459:SF66">
    <property type="entry name" value="PROTEIN MONO-ADP-RIBOSYLTRANSFERASE PARP3"/>
    <property type="match status" value="1"/>
</dbReference>
<dbReference type="CDD" id="cd01437">
    <property type="entry name" value="parp_like"/>
    <property type="match status" value="1"/>
</dbReference>
<keyword evidence="3 8" id="KW-0808">Transferase</keyword>
<keyword evidence="4" id="KW-0548">Nucleotidyltransferase</keyword>
<feature type="domain" description="WGR" evidence="13">
    <location>
        <begin position="406"/>
        <end position="497"/>
    </location>
</feature>
<dbReference type="CDD" id="cd07997">
    <property type="entry name" value="WGR_PARP"/>
    <property type="match status" value="1"/>
</dbReference>
<protein>
    <recommendedName>
        <fullName evidence="8">Poly [ADP-ribose] polymerase</fullName>
        <shortName evidence="8">PARP</shortName>
        <ecNumber evidence="8">2.4.2.-</ecNumber>
    </recommendedName>
</protein>
<evidence type="ECO:0000256" key="1">
    <source>
        <dbReference type="ARBA" id="ARBA00004123"/>
    </source>
</evidence>
<evidence type="ECO:0000259" key="12">
    <source>
        <dbReference type="PROSITE" id="PS51060"/>
    </source>
</evidence>
<evidence type="ECO:0000259" key="11">
    <source>
        <dbReference type="PROSITE" id="PS51059"/>
    </source>
</evidence>
<evidence type="ECO:0000256" key="4">
    <source>
        <dbReference type="ARBA" id="ARBA00022695"/>
    </source>
</evidence>
<evidence type="ECO:0000256" key="7">
    <source>
        <dbReference type="ARBA" id="ARBA00024347"/>
    </source>
</evidence>
<dbReference type="Pfam" id="PF00644">
    <property type="entry name" value="PARP"/>
    <property type="match status" value="1"/>
</dbReference>
<dbReference type="EMBL" id="BEYU01000078">
    <property type="protein sequence ID" value="GBG30604.1"/>
    <property type="molecule type" value="Genomic_DNA"/>
</dbReference>
<feature type="compositionally biased region" description="Low complexity" evidence="9">
    <location>
        <begin position="1"/>
        <end position="13"/>
    </location>
</feature>
<dbReference type="GO" id="GO:0003950">
    <property type="term" value="F:NAD+ poly-ADP-ribosyltransferase activity"/>
    <property type="evidence" value="ECO:0007669"/>
    <property type="project" value="UniProtKB-UniRule"/>
</dbReference>
<comment type="caution">
    <text evidence="14">The sequence shown here is derived from an EMBL/GenBank/DDBJ whole genome shotgun (WGS) entry which is preliminary data.</text>
</comment>
<feature type="domain" description="PARP alpha-helical" evidence="12">
    <location>
        <begin position="525"/>
        <end position="642"/>
    </location>
</feature>
<name>A0A2R5GRU7_9STRA</name>
<dbReference type="PROSITE" id="PS51977">
    <property type="entry name" value="WGR"/>
    <property type="match status" value="2"/>
</dbReference>
<dbReference type="SMART" id="SM00773">
    <property type="entry name" value="WGR"/>
    <property type="match status" value="2"/>
</dbReference>
<dbReference type="InterPro" id="IPR050800">
    <property type="entry name" value="ARTD/PARP"/>
</dbReference>